<dbReference type="EC" id="4.1.1.17" evidence="7"/>
<comment type="catalytic activity">
    <reaction evidence="10">
        <text>L-ornithine + H(+) = putrescine + CO2</text>
        <dbReference type="Rhea" id="RHEA:22964"/>
        <dbReference type="ChEBI" id="CHEBI:15378"/>
        <dbReference type="ChEBI" id="CHEBI:16526"/>
        <dbReference type="ChEBI" id="CHEBI:46911"/>
        <dbReference type="ChEBI" id="CHEBI:326268"/>
        <dbReference type="EC" id="4.1.1.17"/>
    </reaction>
</comment>
<dbReference type="PANTHER" id="PTHR11482">
    <property type="entry name" value="ARGININE/DIAMINOPIMELATE/ORNITHINE DECARBOXYLASE"/>
    <property type="match status" value="1"/>
</dbReference>
<evidence type="ECO:0000256" key="5">
    <source>
        <dbReference type="ARBA" id="ARBA00023239"/>
    </source>
</evidence>
<comment type="pathway">
    <text evidence="6">Amine and polyamine biosynthesis; putrescine biosynthesis via L-ornithine pathway; putrescine from L-ornithine: step 1/1.</text>
</comment>
<dbReference type="EMBL" id="JH668480">
    <property type="protein sequence ID" value="KAG6454985.1"/>
    <property type="molecule type" value="Genomic_DNA"/>
</dbReference>
<dbReference type="CDD" id="cd00622">
    <property type="entry name" value="PLPDE_III_ODC"/>
    <property type="match status" value="1"/>
</dbReference>
<evidence type="ECO:0000256" key="6">
    <source>
        <dbReference type="ARBA" id="ARBA00034115"/>
    </source>
</evidence>
<feature type="modified residue" description="N6-(pyridoxal phosphate)lysine" evidence="11">
    <location>
        <position position="67"/>
    </location>
</feature>
<gene>
    <name evidence="13" type="ORF">O3G_MSEX008990</name>
</gene>
<protein>
    <recommendedName>
        <fullName evidence="7">ornithine decarboxylase</fullName>
        <ecNumber evidence="7">4.1.1.17</ecNumber>
    </recommendedName>
</protein>
<dbReference type="GO" id="GO:0005737">
    <property type="term" value="C:cytoplasm"/>
    <property type="evidence" value="ECO:0007669"/>
    <property type="project" value="TreeGrafter"/>
</dbReference>
<sequence>MEGRFDKYPTSPAFVLSDKSSEDVGRAMIEGGLQKQPFFIFNMDEAFRRIQHFKDMMPRVKIFYAMKCNDTEMMLKLAISQGIGFDCASPGEIYKLRKLNVCPTRIIYAMTSKTPEQMAYARKSGVRHTTFDTSYELKKLVEHWPDARLLIRIRVDSVCKVALGDKFGCDFDKEAIDLLEEAASLGLKVVGVAFHVGSICSSPESYVTGLQHARALFDHEATAGREMKIVDIGGGFLSERTDCIDQVSKLITAAVAELFPDPSIQIISEPGRYISDSSFTMYCSINNVRRSIKDGKQMNMIYIDDGVYGCLRDVEKWHYPKKFKRSTENDTGPLEEATLWGPSCDSEDRIMQDYTILLPRCVALDWLIFPGSGAYTITVSTRFSCLEIPLIRSVVSLELWNRIKDNEVFAANDFILNPDLSTPLPSTSPPLLQNHTLYERQ</sequence>
<keyword evidence="4" id="KW-0620">Polyamine biosynthesis</keyword>
<dbReference type="GO" id="GO:0033387">
    <property type="term" value="P:putrescine biosynthetic process from arginine, via ornithine"/>
    <property type="evidence" value="ECO:0007669"/>
    <property type="project" value="TreeGrafter"/>
</dbReference>
<dbReference type="SUPFAM" id="SSF51419">
    <property type="entry name" value="PLP-binding barrel"/>
    <property type="match status" value="1"/>
</dbReference>
<evidence type="ECO:0000256" key="1">
    <source>
        <dbReference type="ARBA" id="ARBA00001933"/>
    </source>
</evidence>
<comment type="similarity">
    <text evidence="2">Belongs to the Orn/Lys/Arg decarboxylase class-II family.</text>
</comment>
<evidence type="ECO:0000256" key="10">
    <source>
        <dbReference type="ARBA" id="ARBA00049127"/>
    </source>
</evidence>
<dbReference type="Proteomes" id="UP000791440">
    <property type="component" value="Unassembled WGS sequence"/>
</dbReference>
<evidence type="ECO:0000256" key="7">
    <source>
        <dbReference type="ARBA" id="ARBA00034138"/>
    </source>
</evidence>
<dbReference type="PRINTS" id="PR01179">
    <property type="entry name" value="ODADCRBXLASE"/>
</dbReference>
<dbReference type="PANTHER" id="PTHR11482:SF6">
    <property type="entry name" value="ORNITHINE DECARBOXYLASE 1-RELATED"/>
    <property type="match status" value="1"/>
</dbReference>
<dbReference type="InterPro" id="IPR022653">
    <property type="entry name" value="De-COase2_pyr-phos_BS"/>
</dbReference>
<dbReference type="PROSITE" id="PS00878">
    <property type="entry name" value="ODR_DC_2_1"/>
    <property type="match status" value="1"/>
</dbReference>
<reference evidence="13" key="1">
    <citation type="journal article" date="2016" name="Insect Biochem. Mol. Biol.">
        <title>Multifaceted biological insights from a draft genome sequence of the tobacco hornworm moth, Manduca sexta.</title>
        <authorList>
            <person name="Kanost M.R."/>
            <person name="Arrese E.L."/>
            <person name="Cao X."/>
            <person name="Chen Y.R."/>
            <person name="Chellapilla S."/>
            <person name="Goldsmith M.R."/>
            <person name="Grosse-Wilde E."/>
            <person name="Heckel D.G."/>
            <person name="Herndon N."/>
            <person name="Jiang H."/>
            <person name="Papanicolaou A."/>
            <person name="Qu J."/>
            <person name="Soulages J.L."/>
            <person name="Vogel H."/>
            <person name="Walters J."/>
            <person name="Waterhouse R.M."/>
            <person name="Ahn S.J."/>
            <person name="Almeida F.C."/>
            <person name="An C."/>
            <person name="Aqrawi P."/>
            <person name="Bretschneider A."/>
            <person name="Bryant W.B."/>
            <person name="Bucks S."/>
            <person name="Chao H."/>
            <person name="Chevignon G."/>
            <person name="Christen J.M."/>
            <person name="Clarke D.F."/>
            <person name="Dittmer N.T."/>
            <person name="Ferguson L.C.F."/>
            <person name="Garavelou S."/>
            <person name="Gordon K.H.J."/>
            <person name="Gunaratna R.T."/>
            <person name="Han Y."/>
            <person name="Hauser F."/>
            <person name="He Y."/>
            <person name="Heidel-Fischer H."/>
            <person name="Hirsh A."/>
            <person name="Hu Y."/>
            <person name="Jiang H."/>
            <person name="Kalra D."/>
            <person name="Klinner C."/>
            <person name="Konig C."/>
            <person name="Kovar C."/>
            <person name="Kroll A.R."/>
            <person name="Kuwar S.S."/>
            <person name="Lee S.L."/>
            <person name="Lehman R."/>
            <person name="Li K."/>
            <person name="Li Z."/>
            <person name="Liang H."/>
            <person name="Lovelace S."/>
            <person name="Lu Z."/>
            <person name="Mansfield J.H."/>
            <person name="McCulloch K.J."/>
            <person name="Mathew T."/>
            <person name="Morton B."/>
            <person name="Muzny D.M."/>
            <person name="Neunemann D."/>
            <person name="Ongeri F."/>
            <person name="Pauchet Y."/>
            <person name="Pu L.L."/>
            <person name="Pyrousis I."/>
            <person name="Rao X.J."/>
            <person name="Redding A."/>
            <person name="Roesel C."/>
            <person name="Sanchez-Gracia A."/>
            <person name="Schaack S."/>
            <person name="Shukla A."/>
            <person name="Tetreau G."/>
            <person name="Wang Y."/>
            <person name="Xiong G.H."/>
            <person name="Traut W."/>
            <person name="Walsh T.K."/>
            <person name="Worley K.C."/>
            <person name="Wu D."/>
            <person name="Wu W."/>
            <person name="Wu Y.Q."/>
            <person name="Zhang X."/>
            <person name="Zou Z."/>
            <person name="Zucker H."/>
            <person name="Briscoe A.D."/>
            <person name="Burmester T."/>
            <person name="Clem R.J."/>
            <person name="Feyereisen R."/>
            <person name="Grimmelikhuijzen C.J.P."/>
            <person name="Hamodrakas S.J."/>
            <person name="Hansson B.S."/>
            <person name="Huguet E."/>
            <person name="Jermiin L.S."/>
            <person name="Lan Q."/>
            <person name="Lehman H.K."/>
            <person name="Lorenzen M."/>
            <person name="Merzendorfer H."/>
            <person name="Michalopoulos I."/>
            <person name="Morton D.B."/>
            <person name="Muthukrishnan S."/>
            <person name="Oakeshott J.G."/>
            <person name="Palmer W."/>
            <person name="Park Y."/>
            <person name="Passarelli A.L."/>
            <person name="Rozas J."/>
            <person name="Schwartz L.M."/>
            <person name="Smith W."/>
            <person name="Southgate A."/>
            <person name="Vilcinskas A."/>
            <person name="Vogt R."/>
            <person name="Wang P."/>
            <person name="Werren J."/>
            <person name="Yu X.Q."/>
            <person name="Zhou J.J."/>
            <person name="Brown S.J."/>
            <person name="Scherer S.E."/>
            <person name="Richards S."/>
            <person name="Blissard G.W."/>
        </authorList>
    </citation>
    <scope>NUCLEOTIDE SEQUENCE</scope>
</reference>
<evidence type="ECO:0000313" key="14">
    <source>
        <dbReference type="Proteomes" id="UP000791440"/>
    </source>
</evidence>
<comment type="function">
    <text evidence="8">Catalyzes the first and rate-limiting step of polyamine biosynthesis that converts ornithine into putrescine, which is the precursor for the polyamines, spermidine and spermine. Polyamines are essential for cell proliferation and are implicated in cellular processes, ranging from DNA replication to apoptosis.</text>
</comment>
<dbReference type="GO" id="GO:0004586">
    <property type="term" value="F:ornithine decarboxylase activity"/>
    <property type="evidence" value="ECO:0007669"/>
    <property type="project" value="UniProtKB-EC"/>
</dbReference>
<evidence type="ECO:0000256" key="4">
    <source>
        <dbReference type="ARBA" id="ARBA00023115"/>
    </source>
</evidence>
<dbReference type="InterPro" id="IPR002433">
    <property type="entry name" value="Orn_de-COase"/>
</dbReference>
<dbReference type="InterPro" id="IPR000183">
    <property type="entry name" value="Orn/DAP/Arg_de-COase"/>
</dbReference>
<evidence type="ECO:0000256" key="11">
    <source>
        <dbReference type="PIRSR" id="PIRSR600183-50"/>
    </source>
</evidence>
<evidence type="ECO:0000256" key="8">
    <source>
        <dbReference type="ARBA" id="ARBA00037173"/>
    </source>
</evidence>
<evidence type="ECO:0000256" key="3">
    <source>
        <dbReference type="ARBA" id="ARBA00022898"/>
    </source>
</evidence>
<dbReference type="PRINTS" id="PR01182">
    <property type="entry name" value="ORNDCRBXLASE"/>
</dbReference>
<evidence type="ECO:0000259" key="12">
    <source>
        <dbReference type="Pfam" id="PF02784"/>
    </source>
</evidence>
<dbReference type="AlphaFoldDB" id="A0A922CPV4"/>
<evidence type="ECO:0000256" key="9">
    <source>
        <dbReference type="ARBA" id="ARBA00046672"/>
    </source>
</evidence>
<reference evidence="13" key="2">
    <citation type="submission" date="2020-12" db="EMBL/GenBank/DDBJ databases">
        <authorList>
            <person name="Kanost M."/>
        </authorList>
    </citation>
    <scope>NUCLEOTIDE SEQUENCE</scope>
</reference>
<evidence type="ECO:0000256" key="2">
    <source>
        <dbReference type="ARBA" id="ARBA00008872"/>
    </source>
</evidence>
<keyword evidence="14" id="KW-1185">Reference proteome</keyword>
<comment type="subunit">
    <text evidence="9">Homodimer. Only the dimer is catalytically active, as the active sites are constructed of residues from both monomers.</text>
</comment>
<dbReference type="FunFam" id="3.20.20.10:FF:000005">
    <property type="entry name" value="Ornithine decarboxylase"/>
    <property type="match status" value="1"/>
</dbReference>
<dbReference type="InterPro" id="IPR022644">
    <property type="entry name" value="De-COase2_N"/>
</dbReference>
<evidence type="ECO:0000313" key="13">
    <source>
        <dbReference type="EMBL" id="KAG6454985.1"/>
    </source>
</evidence>
<name>A0A922CPV4_MANSE</name>
<dbReference type="Gene3D" id="3.20.20.10">
    <property type="entry name" value="Alanine racemase"/>
    <property type="match status" value="1"/>
</dbReference>
<comment type="cofactor">
    <cofactor evidence="1 11">
        <name>pyridoxal 5'-phosphate</name>
        <dbReference type="ChEBI" id="CHEBI:597326"/>
    </cofactor>
</comment>
<feature type="domain" description="Orn/DAP/Arg decarboxylase 2 N-terminal" evidence="12">
    <location>
        <begin position="47"/>
        <end position="275"/>
    </location>
</feature>
<keyword evidence="3 11" id="KW-0663">Pyridoxal phosphate</keyword>
<dbReference type="Pfam" id="PF02784">
    <property type="entry name" value="Orn_Arg_deC_N"/>
    <property type="match status" value="1"/>
</dbReference>
<dbReference type="SUPFAM" id="SSF50621">
    <property type="entry name" value="Alanine racemase C-terminal domain-like"/>
    <property type="match status" value="1"/>
</dbReference>
<dbReference type="Gene3D" id="2.40.37.10">
    <property type="entry name" value="Lyase, Ornithine Decarboxylase, Chain A, domain 1"/>
    <property type="match status" value="1"/>
</dbReference>
<organism evidence="13 14">
    <name type="scientific">Manduca sexta</name>
    <name type="common">Tobacco hawkmoth</name>
    <name type="synonym">Tobacco hornworm</name>
    <dbReference type="NCBI Taxonomy" id="7130"/>
    <lineage>
        <taxon>Eukaryota</taxon>
        <taxon>Metazoa</taxon>
        <taxon>Ecdysozoa</taxon>
        <taxon>Arthropoda</taxon>
        <taxon>Hexapoda</taxon>
        <taxon>Insecta</taxon>
        <taxon>Pterygota</taxon>
        <taxon>Neoptera</taxon>
        <taxon>Endopterygota</taxon>
        <taxon>Lepidoptera</taxon>
        <taxon>Glossata</taxon>
        <taxon>Ditrysia</taxon>
        <taxon>Bombycoidea</taxon>
        <taxon>Sphingidae</taxon>
        <taxon>Sphinginae</taxon>
        <taxon>Sphingini</taxon>
        <taxon>Manduca</taxon>
    </lineage>
</organism>
<dbReference type="InterPro" id="IPR029066">
    <property type="entry name" value="PLP-binding_barrel"/>
</dbReference>
<comment type="caution">
    <text evidence="13">The sequence shown here is derived from an EMBL/GenBank/DDBJ whole genome shotgun (WGS) entry which is preliminary data.</text>
</comment>
<accession>A0A922CPV4</accession>
<feature type="active site" description="Proton donor" evidence="11">
    <location>
        <position position="344"/>
    </location>
</feature>
<proteinExistence type="inferred from homology"/>
<dbReference type="InterPro" id="IPR009006">
    <property type="entry name" value="Ala_racemase/Decarboxylase_C"/>
</dbReference>
<keyword evidence="5" id="KW-0456">Lyase</keyword>
<dbReference type="OrthoDB" id="5034579at2759"/>